<dbReference type="InterPro" id="IPR044607">
    <property type="entry name" value="RKD-like"/>
</dbReference>
<keyword evidence="9" id="KW-1185">Reference proteome</keyword>
<dbReference type="AlphaFoldDB" id="A0A250XS27"/>
<reference evidence="8 9" key="1">
    <citation type="submission" date="2017-08" db="EMBL/GenBank/DDBJ databases">
        <title>Acidophilic green algal genome provides insights into adaptation to an acidic environment.</title>
        <authorList>
            <person name="Hirooka S."/>
            <person name="Hirose Y."/>
            <person name="Kanesaki Y."/>
            <person name="Higuchi S."/>
            <person name="Fujiwara T."/>
            <person name="Onuma R."/>
            <person name="Era A."/>
            <person name="Ohbayashi R."/>
            <person name="Uzuka A."/>
            <person name="Nozaki H."/>
            <person name="Yoshikawa H."/>
            <person name="Miyagishima S.Y."/>
        </authorList>
    </citation>
    <scope>NUCLEOTIDE SEQUENCE [LARGE SCALE GENOMIC DNA]</scope>
    <source>
        <strain evidence="8 9">NIES-2499</strain>
    </source>
</reference>
<dbReference type="GO" id="GO:0003700">
    <property type="term" value="F:DNA-binding transcription factor activity"/>
    <property type="evidence" value="ECO:0007669"/>
    <property type="project" value="InterPro"/>
</dbReference>
<protein>
    <recommendedName>
        <fullName evidence="7">RWP-RK domain-containing protein</fullName>
    </recommendedName>
</protein>
<comment type="caution">
    <text evidence="8">The sequence shown here is derived from an EMBL/GenBank/DDBJ whole genome shotgun (WGS) entry which is preliminary data.</text>
</comment>
<keyword evidence="4" id="KW-0238">DNA-binding</keyword>
<keyword evidence="5" id="KW-0804">Transcription</keyword>
<evidence type="ECO:0000256" key="4">
    <source>
        <dbReference type="ARBA" id="ARBA00023125"/>
    </source>
</evidence>
<evidence type="ECO:0000256" key="6">
    <source>
        <dbReference type="ARBA" id="ARBA00023242"/>
    </source>
</evidence>
<dbReference type="PANTHER" id="PTHR46373:SF2">
    <property type="entry name" value="RWP-RK DOMAIN-CONTAINING PROTEIN"/>
    <property type="match status" value="1"/>
</dbReference>
<organism evidence="8 9">
    <name type="scientific">Chlamydomonas eustigma</name>
    <dbReference type="NCBI Taxonomy" id="1157962"/>
    <lineage>
        <taxon>Eukaryota</taxon>
        <taxon>Viridiplantae</taxon>
        <taxon>Chlorophyta</taxon>
        <taxon>core chlorophytes</taxon>
        <taxon>Chlorophyceae</taxon>
        <taxon>CS clade</taxon>
        <taxon>Chlamydomonadales</taxon>
        <taxon>Chlamydomonadaceae</taxon>
        <taxon>Chlamydomonas</taxon>
    </lineage>
</organism>
<evidence type="ECO:0000256" key="2">
    <source>
        <dbReference type="ARBA" id="ARBA00023015"/>
    </source>
</evidence>
<dbReference type="Pfam" id="PF02042">
    <property type="entry name" value="RWP-RK"/>
    <property type="match status" value="1"/>
</dbReference>
<dbReference type="PROSITE" id="PS51519">
    <property type="entry name" value="RWP_RK"/>
    <property type="match status" value="1"/>
</dbReference>
<dbReference type="InterPro" id="IPR003035">
    <property type="entry name" value="RWP-RK_dom"/>
</dbReference>
<evidence type="ECO:0000259" key="7">
    <source>
        <dbReference type="PROSITE" id="PS51519"/>
    </source>
</evidence>
<dbReference type="Proteomes" id="UP000232323">
    <property type="component" value="Unassembled WGS sequence"/>
</dbReference>
<evidence type="ECO:0000256" key="3">
    <source>
        <dbReference type="ARBA" id="ARBA00023054"/>
    </source>
</evidence>
<proteinExistence type="predicted"/>
<evidence type="ECO:0000256" key="5">
    <source>
        <dbReference type="ARBA" id="ARBA00023163"/>
    </source>
</evidence>
<keyword evidence="6" id="KW-0539">Nucleus</keyword>
<keyword evidence="2" id="KW-0805">Transcription regulation</keyword>
<dbReference type="EMBL" id="BEGY01000194">
    <property type="protein sequence ID" value="GAX85823.1"/>
    <property type="molecule type" value="Genomic_DNA"/>
</dbReference>
<feature type="domain" description="RWP-RK" evidence="7">
    <location>
        <begin position="146"/>
        <end position="226"/>
    </location>
</feature>
<dbReference type="OrthoDB" id="6270329at2759"/>
<gene>
    <name evidence="8" type="ORF">CEUSTIGMA_g13238.t1</name>
</gene>
<evidence type="ECO:0000256" key="1">
    <source>
        <dbReference type="ARBA" id="ARBA00004049"/>
    </source>
</evidence>
<evidence type="ECO:0000313" key="9">
    <source>
        <dbReference type="Proteomes" id="UP000232323"/>
    </source>
</evidence>
<sequence length="226" mass="24890">MTNDCAVLCTHVLRVSQPSPFLAVDSQAGEAATTSAAYDTPSVTEVRVQLHEASGGKMHISIQQCSGNVLINNLILSMEGVSTEYVAEFFASYLLALDPQGRFKKEYRKFPEVTLTTGTGATGTFRSCNKCHFDELIHSCKRYIGVPISYDQQAAGQRTNDRSMEVLSQYFSLPINDASKALGICSTSLKKICRKLGLLRWPYRKVKSMDNKLAKAAANKPTKMPH</sequence>
<dbReference type="GO" id="GO:0003677">
    <property type="term" value="F:DNA binding"/>
    <property type="evidence" value="ECO:0007669"/>
    <property type="project" value="UniProtKB-KW"/>
</dbReference>
<dbReference type="PANTHER" id="PTHR46373">
    <property type="entry name" value="PROTEIN RKD4"/>
    <property type="match status" value="1"/>
</dbReference>
<comment type="function">
    <text evidence="1">Putative transcription factor.</text>
</comment>
<dbReference type="STRING" id="1157962.A0A250XS27"/>
<name>A0A250XS27_9CHLO</name>
<keyword evidence="3" id="KW-0175">Coiled coil</keyword>
<evidence type="ECO:0000313" key="8">
    <source>
        <dbReference type="EMBL" id="GAX85823.1"/>
    </source>
</evidence>
<accession>A0A250XS27</accession>